<evidence type="ECO:0000313" key="2">
    <source>
        <dbReference type="EMBL" id="MBD2829421.1"/>
    </source>
</evidence>
<gene>
    <name evidence="2" type="ORF">ID875_16280</name>
</gene>
<dbReference type="AlphaFoldDB" id="A0A927BMJ8"/>
<reference evidence="2" key="1">
    <citation type="journal article" date="2020" name="PLoS ONE">
        <title>Isolation and characterization of Streptomyces bacteriophages and Streptomyces strains encoding biosynthetic arsenals: Streptomyces strains and phages for antibiotic discovery.</title>
        <authorList>
            <person name="Montano E.T."/>
            <person name="Nideffer J.F."/>
            <person name="Brumage L."/>
            <person name="Erb M."/>
            <person name="Derman A.I."/>
            <person name="Davis J.P."/>
            <person name="Estrada E."/>
            <person name="Fu S."/>
            <person name="Le D."/>
            <person name="Vuppala A."/>
            <person name="Tran C."/>
            <person name="Luterstein E."/>
            <person name="Lakkaraju S."/>
            <person name="Panchagnula S."/>
            <person name="Ren C."/>
            <person name="Doan J."/>
            <person name="Tran S."/>
            <person name="Soriano J."/>
            <person name="Fujita Y."/>
            <person name="Gutala P."/>
            <person name="Fujii Q."/>
            <person name="Lee M."/>
            <person name="Bui A."/>
            <person name="Villarreal C."/>
            <person name="Shing S.R."/>
            <person name="Kim S."/>
            <person name="Freeman D."/>
            <person name="Racha V."/>
            <person name="Ho A."/>
            <person name="Kumar P."/>
            <person name="Falah K."/>
            <person name="Dawson T."/>
            <person name="Enustun E."/>
            <person name="Prichard A."/>
            <person name="Gomez A."/>
            <person name="Khanna K."/>
            <person name="Trigg S."/>
            <person name="Fernandez L."/>
            <person name="Pogliano K."/>
            <person name="Pogliano J."/>
        </authorList>
    </citation>
    <scope>NUCLEOTIDE SEQUENCE</scope>
    <source>
        <strain evidence="2">QF2</strain>
    </source>
</reference>
<feature type="compositionally biased region" description="Polar residues" evidence="1">
    <location>
        <begin position="37"/>
        <end position="49"/>
    </location>
</feature>
<proteinExistence type="predicted"/>
<sequence length="57" mass="5893">MDHVGHTSGNGHFFGPNPLNPAFRNARSKAGDGCADQTASTPPGASRSWQCARPAGE</sequence>
<comment type="caution">
    <text evidence="2">The sequence shown here is derived from an EMBL/GenBank/DDBJ whole genome shotgun (WGS) entry which is preliminary data.</text>
</comment>
<evidence type="ECO:0000256" key="1">
    <source>
        <dbReference type="SAM" id="MobiDB-lite"/>
    </source>
</evidence>
<name>A0A927BMJ8_STRGL</name>
<dbReference type="EMBL" id="JACWUS010000001">
    <property type="protein sequence ID" value="MBD2829421.1"/>
    <property type="molecule type" value="Genomic_DNA"/>
</dbReference>
<feature type="region of interest" description="Disordered" evidence="1">
    <location>
        <begin position="1"/>
        <end position="57"/>
    </location>
</feature>
<accession>A0A927BMJ8</accession>
<protein>
    <submittedName>
        <fullName evidence="2">Uncharacterized protein</fullName>
    </submittedName>
</protein>
<organism evidence="2">
    <name type="scientific">Streptomyces globisporus</name>
    <dbReference type="NCBI Taxonomy" id="1908"/>
    <lineage>
        <taxon>Bacteria</taxon>
        <taxon>Bacillati</taxon>
        <taxon>Actinomycetota</taxon>
        <taxon>Actinomycetes</taxon>
        <taxon>Kitasatosporales</taxon>
        <taxon>Streptomycetaceae</taxon>
        <taxon>Streptomyces</taxon>
    </lineage>
</organism>